<gene>
    <name evidence="2" type="ORF">TNCT_475961</name>
</gene>
<evidence type="ECO:0000313" key="2">
    <source>
        <dbReference type="EMBL" id="GFQ97541.1"/>
    </source>
</evidence>
<dbReference type="AlphaFoldDB" id="A0A8X6G6V3"/>
<keyword evidence="1" id="KW-0472">Membrane</keyword>
<accession>A0A8X6G6V3</accession>
<evidence type="ECO:0000313" key="3">
    <source>
        <dbReference type="Proteomes" id="UP000887116"/>
    </source>
</evidence>
<evidence type="ECO:0000256" key="1">
    <source>
        <dbReference type="SAM" id="Phobius"/>
    </source>
</evidence>
<comment type="caution">
    <text evidence="2">The sequence shown here is derived from an EMBL/GenBank/DDBJ whole genome shotgun (WGS) entry which is preliminary data.</text>
</comment>
<keyword evidence="1" id="KW-0812">Transmembrane</keyword>
<sequence>MRERNEPTDSLRAVLFSDAERGCRSREEFRDNGLKVGCVCSKKQKNTWRQRVLIALSDIKKKKVLTFSNNFLFVLGILAVVIRFFGITLKGRISSAKIELLNFFSNYLIMFRQVVCWSEFVFFDLQSNSLDF</sequence>
<feature type="transmembrane region" description="Helical" evidence="1">
    <location>
        <begin position="71"/>
        <end position="89"/>
    </location>
</feature>
<protein>
    <recommendedName>
        <fullName evidence="4">Transmembrane protein</fullName>
    </recommendedName>
</protein>
<dbReference type="EMBL" id="BMAO01004862">
    <property type="protein sequence ID" value="GFQ97541.1"/>
    <property type="molecule type" value="Genomic_DNA"/>
</dbReference>
<proteinExistence type="predicted"/>
<evidence type="ECO:0008006" key="4">
    <source>
        <dbReference type="Google" id="ProtNLM"/>
    </source>
</evidence>
<keyword evidence="1" id="KW-1133">Transmembrane helix</keyword>
<keyword evidence="3" id="KW-1185">Reference proteome</keyword>
<reference evidence="2" key="1">
    <citation type="submission" date="2020-07" db="EMBL/GenBank/DDBJ databases">
        <title>Multicomponent nature underlies the extraordinary mechanical properties of spider dragline silk.</title>
        <authorList>
            <person name="Kono N."/>
            <person name="Nakamura H."/>
            <person name="Mori M."/>
            <person name="Yoshida Y."/>
            <person name="Ohtoshi R."/>
            <person name="Malay A.D."/>
            <person name="Moran D.A.P."/>
            <person name="Tomita M."/>
            <person name="Numata K."/>
            <person name="Arakawa K."/>
        </authorList>
    </citation>
    <scope>NUCLEOTIDE SEQUENCE</scope>
</reference>
<organism evidence="2 3">
    <name type="scientific">Trichonephila clavata</name>
    <name type="common">Joro spider</name>
    <name type="synonym">Nephila clavata</name>
    <dbReference type="NCBI Taxonomy" id="2740835"/>
    <lineage>
        <taxon>Eukaryota</taxon>
        <taxon>Metazoa</taxon>
        <taxon>Ecdysozoa</taxon>
        <taxon>Arthropoda</taxon>
        <taxon>Chelicerata</taxon>
        <taxon>Arachnida</taxon>
        <taxon>Araneae</taxon>
        <taxon>Araneomorphae</taxon>
        <taxon>Entelegynae</taxon>
        <taxon>Araneoidea</taxon>
        <taxon>Nephilidae</taxon>
        <taxon>Trichonephila</taxon>
    </lineage>
</organism>
<dbReference type="Proteomes" id="UP000887116">
    <property type="component" value="Unassembled WGS sequence"/>
</dbReference>
<name>A0A8X6G6V3_TRICU</name>